<dbReference type="InParanoid" id="H2Y1T8"/>
<protein>
    <recommendedName>
        <fullName evidence="9">G-protein coupled receptors family 1 profile domain-containing protein</fullName>
    </recommendedName>
</protein>
<keyword evidence="3 8" id="KW-1133">Transmembrane helix</keyword>
<evidence type="ECO:0000256" key="7">
    <source>
        <dbReference type="ARBA" id="ARBA00023224"/>
    </source>
</evidence>
<sequence length="149" mass="16573">MGNCTLNVSISNPTGVTSEVSNIVITFFIALFMLVGVTGNILTMVTIGTSKSLHSVSNLVIFSLCVSDLTSAVICSPLWLYRRTWGFETWKMGSFMCKFYWISDFATSYVTSLHIVSFAALRYIAVKRPFCVTSISKRRVLAAIVVFWV</sequence>
<reference evidence="10" key="3">
    <citation type="submission" date="2025-08" db="UniProtKB">
        <authorList>
            <consortium name="Ensembl"/>
        </authorList>
    </citation>
    <scope>IDENTIFICATION</scope>
</reference>
<feature type="transmembrane region" description="Helical" evidence="8">
    <location>
        <begin position="59"/>
        <end position="79"/>
    </location>
</feature>
<evidence type="ECO:0000313" key="11">
    <source>
        <dbReference type="Proteomes" id="UP000008144"/>
    </source>
</evidence>
<dbReference type="PANTHER" id="PTHR24243">
    <property type="entry name" value="G-PROTEIN COUPLED RECEPTOR"/>
    <property type="match status" value="1"/>
</dbReference>
<organism evidence="10 11">
    <name type="scientific">Ciona intestinalis</name>
    <name type="common">Transparent sea squirt</name>
    <name type="synonym">Ascidia intestinalis</name>
    <dbReference type="NCBI Taxonomy" id="7719"/>
    <lineage>
        <taxon>Eukaryota</taxon>
        <taxon>Metazoa</taxon>
        <taxon>Chordata</taxon>
        <taxon>Tunicata</taxon>
        <taxon>Ascidiacea</taxon>
        <taxon>Phlebobranchia</taxon>
        <taxon>Cionidae</taxon>
        <taxon>Ciona</taxon>
    </lineage>
</organism>
<dbReference type="STRING" id="7719.ENSCINP00000035872"/>
<reference evidence="11" key="1">
    <citation type="journal article" date="2002" name="Science">
        <title>The draft genome of Ciona intestinalis: insights into chordate and vertebrate origins.</title>
        <authorList>
            <person name="Dehal P."/>
            <person name="Satou Y."/>
            <person name="Campbell R.K."/>
            <person name="Chapman J."/>
            <person name="Degnan B."/>
            <person name="De Tomaso A."/>
            <person name="Davidson B."/>
            <person name="Di Gregorio A."/>
            <person name="Gelpke M."/>
            <person name="Goodstein D.M."/>
            <person name="Harafuji N."/>
            <person name="Hastings K.E."/>
            <person name="Ho I."/>
            <person name="Hotta K."/>
            <person name="Huang W."/>
            <person name="Kawashima T."/>
            <person name="Lemaire P."/>
            <person name="Martinez D."/>
            <person name="Meinertzhagen I.A."/>
            <person name="Necula S."/>
            <person name="Nonaka M."/>
            <person name="Putnam N."/>
            <person name="Rash S."/>
            <person name="Saiga H."/>
            <person name="Satake M."/>
            <person name="Terry A."/>
            <person name="Yamada L."/>
            <person name="Wang H.G."/>
            <person name="Awazu S."/>
            <person name="Azumi K."/>
            <person name="Boore J."/>
            <person name="Branno M."/>
            <person name="Chin-Bow S."/>
            <person name="DeSantis R."/>
            <person name="Doyle S."/>
            <person name="Francino P."/>
            <person name="Keys D.N."/>
            <person name="Haga S."/>
            <person name="Hayashi H."/>
            <person name="Hino K."/>
            <person name="Imai K.S."/>
            <person name="Inaba K."/>
            <person name="Kano S."/>
            <person name="Kobayashi K."/>
            <person name="Kobayashi M."/>
            <person name="Lee B.I."/>
            <person name="Makabe K.W."/>
            <person name="Manohar C."/>
            <person name="Matassi G."/>
            <person name="Medina M."/>
            <person name="Mochizuki Y."/>
            <person name="Mount S."/>
            <person name="Morishita T."/>
            <person name="Miura S."/>
            <person name="Nakayama A."/>
            <person name="Nishizaka S."/>
            <person name="Nomoto H."/>
            <person name="Ohta F."/>
            <person name="Oishi K."/>
            <person name="Rigoutsos I."/>
            <person name="Sano M."/>
            <person name="Sasaki A."/>
            <person name="Sasakura Y."/>
            <person name="Shoguchi E."/>
            <person name="Shin-i T."/>
            <person name="Spagnuolo A."/>
            <person name="Stainier D."/>
            <person name="Suzuki M.M."/>
            <person name="Tassy O."/>
            <person name="Takatori N."/>
            <person name="Tokuoka M."/>
            <person name="Yagi K."/>
            <person name="Yoshizaki F."/>
            <person name="Wada S."/>
            <person name="Zhang C."/>
            <person name="Hyatt P.D."/>
            <person name="Larimer F."/>
            <person name="Detter C."/>
            <person name="Doggett N."/>
            <person name="Glavina T."/>
            <person name="Hawkins T."/>
            <person name="Richardson P."/>
            <person name="Lucas S."/>
            <person name="Kohara Y."/>
            <person name="Levine M."/>
            <person name="Satoh N."/>
            <person name="Rokhsar D.S."/>
        </authorList>
    </citation>
    <scope>NUCLEOTIDE SEQUENCE [LARGE SCALE GENOMIC DNA]</scope>
</reference>
<dbReference type="Proteomes" id="UP000008144">
    <property type="component" value="Chromosome 5"/>
</dbReference>
<dbReference type="Pfam" id="PF00001">
    <property type="entry name" value="7tm_1"/>
    <property type="match status" value="1"/>
</dbReference>
<keyword evidence="7" id="KW-0807">Transducer</keyword>
<evidence type="ECO:0000256" key="3">
    <source>
        <dbReference type="ARBA" id="ARBA00022989"/>
    </source>
</evidence>
<evidence type="ECO:0000256" key="6">
    <source>
        <dbReference type="ARBA" id="ARBA00023170"/>
    </source>
</evidence>
<dbReference type="InterPro" id="IPR000276">
    <property type="entry name" value="GPCR_Rhodpsn"/>
</dbReference>
<accession>H2Y1T8</accession>
<feature type="transmembrane region" description="Helical" evidence="8">
    <location>
        <begin position="99"/>
        <end position="121"/>
    </location>
</feature>
<keyword evidence="2 8" id="KW-0812">Transmembrane</keyword>
<dbReference type="GO" id="GO:0005886">
    <property type="term" value="C:plasma membrane"/>
    <property type="evidence" value="ECO:0000318"/>
    <property type="project" value="GO_Central"/>
</dbReference>
<evidence type="ECO:0000256" key="4">
    <source>
        <dbReference type="ARBA" id="ARBA00023040"/>
    </source>
</evidence>
<dbReference type="GO" id="GO:0004930">
    <property type="term" value="F:G protein-coupled receptor activity"/>
    <property type="evidence" value="ECO:0000318"/>
    <property type="project" value="GO_Central"/>
</dbReference>
<dbReference type="HOGENOM" id="CLU_1753765_0_0_1"/>
<dbReference type="GO" id="GO:0007186">
    <property type="term" value="P:G protein-coupled receptor signaling pathway"/>
    <property type="evidence" value="ECO:0000318"/>
    <property type="project" value="GO_Central"/>
</dbReference>
<dbReference type="AlphaFoldDB" id="H2Y1T8"/>
<evidence type="ECO:0000313" key="10">
    <source>
        <dbReference type="Ensembl" id="ENSCINP00000035872.1"/>
    </source>
</evidence>
<evidence type="ECO:0000259" key="9">
    <source>
        <dbReference type="PROSITE" id="PS50262"/>
    </source>
</evidence>
<dbReference type="GeneTree" id="ENSGT01050000244937"/>
<name>H2Y1T8_CIOIN</name>
<comment type="subcellular location">
    <subcellularLocation>
        <location evidence="1">Membrane</location>
        <topology evidence="1">Multi-pass membrane protein</topology>
    </subcellularLocation>
</comment>
<evidence type="ECO:0000256" key="1">
    <source>
        <dbReference type="ARBA" id="ARBA00004141"/>
    </source>
</evidence>
<dbReference type="InterPro" id="IPR017452">
    <property type="entry name" value="GPCR_Rhodpsn_7TM"/>
</dbReference>
<dbReference type="Gene3D" id="1.20.1070.10">
    <property type="entry name" value="Rhodopsin 7-helix transmembrane proteins"/>
    <property type="match status" value="1"/>
</dbReference>
<evidence type="ECO:0000256" key="5">
    <source>
        <dbReference type="ARBA" id="ARBA00023136"/>
    </source>
</evidence>
<proteinExistence type="predicted"/>
<evidence type="ECO:0000256" key="2">
    <source>
        <dbReference type="ARBA" id="ARBA00022692"/>
    </source>
</evidence>
<keyword evidence="4" id="KW-0297">G-protein coupled receptor</keyword>
<feature type="transmembrane region" description="Helical" evidence="8">
    <location>
        <begin position="23"/>
        <end position="47"/>
    </location>
</feature>
<keyword evidence="5 8" id="KW-0472">Membrane</keyword>
<dbReference type="EMBL" id="EAAA01002192">
    <property type="status" value="NOT_ANNOTATED_CDS"/>
    <property type="molecule type" value="Genomic_DNA"/>
</dbReference>
<keyword evidence="6" id="KW-0675">Receptor</keyword>
<reference evidence="10" key="2">
    <citation type="journal article" date="2008" name="Genome Biol.">
        <title>Improved genome assembly and evidence-based global gene model set for the chordate Ciona intestinalis: new insight into intron and operon populations.</title>
        <authorList>
            <person name="Satou Y."/>
            <person name="Mineta K."/>
            <person name="Ogasawara M."/>
            <person name="Sasakura Y."/>
            <person name="Shoguchi E."/>
            <person name="Ueno K."/>
            <person name="Yamada L."/>
            <person name="Matsumoto J."/>
            <person name="Wasserscheid J."/>
            <person name="Dewar K."/>
            <person name="Wiley G.B."/>
            <person name="Macmil S.L."/>
            <person name="Roe B.A."/>
            <person name="Zeller R.W."/>
            <person name="Hastings K.E."/>
            <person name="Lemaire P."/>
            <person name="Lindquist E."/>
            <person name="Endo T."/>
            <person name="Hotta K."/>
            <person name="Inaba K."/>
        </authorList>
    </citation>
    <scope>NUCLEOTIDE SEQUENCE [LARGE SCALE GENOMIC DNA]</scope>
    <source>
        <strain evidence="10">wild type</strain>
    </source>
</reference>
<reference evidence="10" key="4">
    <citation type="submission" date="2025-09" db="UniProtKB">
        <authorList>
            <consortium name="Ensembl"/>
        </authorList>
    </citation>
    <scope>IDENTIFICATION</scope>
</reference>
<dbReference type="SUPFAM" id="SSF81321">
    <property type="entry name" value="Family A G protein-coupled receptor-like"/>
    <property type="match status" value="1"/>
</dbReference>
<evidence type="ECO:0000256" key="8">
    <source>
        <dbReference type="SAM" id="Phobius"/>
    </source>
</evidence>
<feature type="domain" description="G-protein coupled receptors family 1 profile" evidence="9">
    <location>
        <begin position="39"/>
        <end position="149"/>
    </location>
</feature>
<keyword evidence="11" id="KW-1185">Reference proteome</keyword>
<dbReference type="PRINTS" id="PR00237">
    <property type="entry name" value="GPCRRHODOPSN"/>
</dbReference>
<dbReference type="PANTHER" id="PTHR24243:SF234">
    <property type="entry name" value="GROWTH HORMONE SECRETAGOGUE RECEPTOR TYPE 1-LIKE"/>
    <property type="match status" value="1"/>
</dbReference>
<dbReference type="Ensembl" id="ENSCINT00000033597.1">
    <property type="protein sequence ID" value="ENSCINP00000035872.1"/>
    <property type="gene ID" value="ENSCING00000020667.1"/>
</dbReference>
<dbReference type="PROSITE" id="PS50262">
    <property type="entry name" value="G_PROTEIN_RECEP_F1_2"/>
    <property type="match status" value="1"/>
</dbReference>